<evidence type="ECO:0000256" key="4">
    <source>
        <dbReference type="ARBA" id="ARBA00023239"/>
    </source>
</evidence>
<keyword evidence="3" id="KW-0663">Pyridoxal phosphate</keyword>
<dbReference type="GO" id="GO:0030170">
    <property type="term" value="F:pyridoxal phosphate binding"/>
    <property type="evidence" value="ECO:0007669"/>
    <property type="project" value="InterPro"/>
</dbReference>
<comment type="cofactor">
    <cofactor evidence="1">
        <name>pyridoxal 5'-phosphate</name>
        <dbReference type="ChEBI" id="CHEBI:597326"/>
    </cofactor>
</comment>
<dbReference type="InterPro" id="IPR015424">
    <property type="entry name" value="PyrdxlP-dep_Trfase"/>
</dbReference>
<gene>
    <name evidence="7" type="ORF">BFC18_08450</name>
</gene>
<feature type="domain" description="Aminotransferase class I/classII large" evidence="6">
    <location>
        <begin position="41"/>
        <end position="375"/>
    </location>
</feature>
<keyword evidence="7" id="KW-0032">Aminotransferase</keyword>
<dbReference type="SUPFAM" id="SSF53383">
    <property type="entry name" value="PLP-dependent transferases"/>
    <property type="match status" value="1"/>
</dbReference>
<dbReference type="PANTHER" id="PTHR43525:SF1">
    <property type="entry name" value="PROTEIN MALY"/>
    <property type="match status" value="1"/>
</dbReference>
<dbReference type="EC" id="4.4.1.13" evidence="2"/>
<evidence type="ECO:0000256" key="2">
    <source>
        <dbReference type="ARBA" id="ARBA00012224"/>
    </source>
</evidence>
<dbReference type="CDD" id="cd00609">
    <property type="entry name" value="AAT_like"/>
    <property type="match status" value="1"/>
</dbReference>
<dbReference type="GO" id="GO:0008483">
    <property type="term" value="F:transaminase activity"/>
    <property type="evidence" value="ECO:0007669"/>
    <property type="project" value="UniProtKB-KW"/>
</dbReference>
<dbReference type="PANTHER" id="PTHR43525">
    <property type="entry name" value="PROTEIN MALY"/>
    <property type="match status" value="1"/>
</dbReference>
<comment type="similarity">
    <text evidence="5">Belongs to the class-II pyridoxal-phosphate-dependent aminotransferase family. MalY/PatB cystathionine beta-lyase subfamily.</text>
</comment>
<accession>A0A1E7ZCD4</accession>
<dbReference type="AlphaFoldDB" id="A0A1E7ZCD4"/>
<dbReference type="Gene3D" id="3.90.1150.10">
    <property type="entry name" value="Aspartate Aminotransferase, domain 1"/>
    <property type="match status" value="1"/>
</dbReference>
<dbReference type="Gene3D" id="3.40.640.10">
    <property type="entry name" value="Type I PLP-dependent aspartate aminotransferase-like (Major domain)"/>
    <property type="match status" value="1"/>
</dbReference>
<dbReference type="STRING" id="1656094.BFC18_08450"/>
<organism evidence="7 8">
    <name type="scientific">Alteromonas confluentis</name>
    <dbReference type="NCBI Taxonomy" id="1656094"/>
    <lineage>
        <taxon>Bacteria</taxon>
        <taxon>Pseudomonadati</taxon>
        <taxon>Pseudomonadota</taxon>
        <taxon>Gammaproteobacteria</taxon>
        <taxon>Alteromonadales</taxon>
        <taxon>Alteromonadaceae</taxon>
        <taxon>Alteromonas/Salinimonas group</taxon>
        <taxon>Alteromonas</taxon>
    </lineage>
</organism>
<dbReference type="RefSeq" id="WP_070124761.1">
    <property type="nucleotide sequence ID" value="NZ_MDHN01000015.1"/>
</dbReference>
<comment type="caution">
    <text evidence="7">The sequence shown here is derived from an EMBL/GenBank/DDBJ whole genome shotgun (WGS) entry which is preliminary data.</text>
</comment>
<proteinExistence type="inferred from homology"/>
<dbReference type="Pfam" id="PF00155">
    <property type="entry name" value="Aminotran_1_2"/>
    <property type="match status" value="1"/>
</dbReference>
<dbReference type="InterPro" id="IPR015421">
    <property type="entry name" value="PyrdxlP-dep_Trfase_major"/>
</dbReference>
<evidence type="ECO:0000256" key="1">
    <source>
        <dbReference type="ARBA" id="ARBA00001933"/>
    </source>
</evidence>
<dbReference type="InterPro" id="IPR051798">
    <property type="entry name" value="Class-II_PLP-Dep_Aminotrans"/>
</dbReference>
<dbReference type="Proteomes" id="UP000175691">
    <property type="component" value="Unassembled WGS sequence"/>
</dbReference>
<evidence type="ECO:0000313" key="8">
    <source>
        <dbReference type="Proteomes" id="UP000175691"/>
    </source>
</evidence>
<reference evidence="7 8" key="1">
    <citation type="submission" date="2016-08" db="EMBL/GenBank/DDBJ databases">
        <authorList>
            <person name="Seilhamer J.J."/>
        </authorList>
    </citation>
    <scope>NUCLEOTIDE SEQUENCE [LARGE SCALE GENOMIC DNA]</scope>
    <source>
        <strain evidence="7 8">KCTC 42603</strain>
    </source>
</reference>
<keyword evidence="7" id="KW-0808">Transferase</keyword>
<name>A0A1E7ZCD4_9ALTE</name>
<dbReference type="InterPro" id="IPR027619">
    <property type="entry name" value="C-S_lyase_PatB-like"/>
</dbReference>
<keyword evidence="8" id="KW-1185">Reference proteome</keyword>
<keyword evidence="4" id="KW-0456">Lyase</keyword>
<sequence length="384" mass="42233">MPFNFDDTPSRQETYSYKWQKYKGRDIIPAWIADTEFRCAPAILDALAAKVEHGIMGYELPAGYTTAIEAVVRWLKDKHDWEIDADWLVWTPGVVPAFNIAIKANCKPGDKVMVQTPNYPPLLAAPKINGMERVDIGTVVVDGRPTIDFAELETQAADPKCKLLILCNPMNPVGSVLSQAEIDKVAEICLQNDVKLCSDEIHCDLILDESVKHIPAGREEALKDISITLMAASKTFNVAGLGTSFAIIPDRKLRQQFVQSAAGHMPWVTLMGLAATEAAFTQCDDWHAELLEYLRGNQALLVEKINAIPGLKVHKSQATFLAWIDASGLNVPNVQQWAESRGVGPSPGADFHAADHFRINFACSRSMLEDILARLAGDSVPAEE</sequence>
<protein>
    <recommendedName>
        <fullName evidence="2">cysteine-S-conjugate beta-lyase</fullName>
        <ecNumber evidence="2">4.4.1.13</ecNumber>
    </recommendedName>
</protein>
<dbReference type="InterPro" id="IPR004839">
    <property type="entry name" value="Aminotransferase_I/II_large"/>
</dbReference>
<dbReference type="OrthoDB" id="3224382at2"/>
<dbReference type="InterPro" id="IPR015422">
    <property type="entry name" value="PyrdxlP-dep_Trfase_small"/>
</dbReference>
<evidence type="ECO:0000256" key="3">
    <source>
        <dbReference type="ARBA" id="ARBA00022898"/>
    </source>
</evidence>
<evidence type="ECO:0000313" key="7">
    <source>
        <dbReference type="EMBL" id="OFC71185.1"/>
    </source>
</evidence>
<dbReference type="EMBL" id="MDHN01000015">
    <property type="protein sequence ID" value="OFC71185.1"/>
    <property type="molecule type" value="Genomic_DNA"/>
</dbReference>
<dbReference type="NCBIfam" id="TIGR04350">
    <property type="entry name" value="C_S_lyase_PatB"/>
    <property type="match status" value="1"/>
</dbReference>
<evidence type="ECO:0000256" key="5">
    <source>
        <dbReference type="ARBA" id="ARBA00037974"/>
    </source>
</evidence>
<dbReference type="GO" id="GO:0047804">
    <property type="term" value="F:cysteine-S-conjugate beta-lyase activity"/>
    <property type="evidence" value="ECO:0007669"/>
    <property type="project" value="UniProtKB-EC"/>
</dbReference>
<evidence type="ECO:0000259" key="6">
    <source>
        <dbReference type="Pfam" id="PF00155"/>
    </source>
</evidence>